<dbReference type="CDD" id="cd17534">
    <property type="entry name" value="REC_DC-like"/>
    <property type="match status" value="1"/>
</dbReference>
<dbReference type="GO" id="GO:0097588">
    <property type="term" value="P:archaeal or bacterial-type flagellum-dependent cell motility"/>
    <property type="evidence" value="ECO:0007669"/>
    <property type="project" value="UniProtKB-KW"/>
</dbReference>
<proteinExistence type="predicted"/>
<dbReference type="RefSeq" id="WP_177202034.1">
    <property type="nucleotide sequence ID" value="NZ_FOXB01000034.1"/>
</dbReference>
<dbReference type="STRING" id="223786.SAMN05216234_13429"/>
<keyword evidence="9" id="KW-1185">Reference proteome</keyword>
<keyword evidence="4" id="KW-0283">Flagellar rotation</keyword>
<sequence length="233" mass="26676">MKEEEYNILIVEDEYINAKFIEQTLISQKHKVAGIVANALDAKDIIKNQSIDLIFMDINLEGSIDGLQLAKDIYETYNIPIIYTTAYGDSATIEEAKDTNIYGYLIKPFDERDIEAVLNVAIKLIEKSKVNKNQILSDEIDLAEGCVYSLKNRCLCIDGAALSLTQKESQVLHFFCKNINCMIDYDTLKENIWMDKSVANSTIRDIILRIRKKVPHLKIENIARYGYILKKKL</sequence>
<dbReference type="GO" id="GO:0006935">
    <property type="term" value="P:chemotaxis"/>
    <property type="evidence" value="ECO:0007669"/>
    <property type="project" value="UniProtKB-KW"/>
</dbReference>
<dbReference type="InterPro" id="IPR036388">
    <property type="entry name" value="WH-like_DNA-bd_sf"/>
</dbReference>
<dbReference type="InterPro" id="IPR001867">
    <property type="entry name" value="OmpR/PhoB-type_DNA-bd"/>
</dbReference>
<dbReference type="InterPro" id="IPR016032">
    <property type="entry name" value="Sig_transdc_resp-reg_C-effctor"/>
</dbReference>
<dbReference type="InterPro" id="IPR011006">
    <property type="entry name" value="CheY-like_superfamily"/>
</dbReference>
<evidence type="ECO:0000256" key="2">
    <source>
        <dbReference type="ARBA" id="ARBA00022500"/>
    </source>
</evidence>
<dbReference type="GO" id="GO:0003677">
    <property type="term" value="F:DNA binding"/>
    <property type="evidence" value="ECO:0007669"/>
    <property type="project" value="UniProtKB-KW"/>
</dbReference>
<comment type="cofactor">
    <cofactor evidence="1">
        <name>Mg(2+)</name>
        <dbReference type="ChEBI" id="CHEBI:18420"/>
    </cofactor>
</comment>
<dbReference type="InterPro" id="IPR050595">
    <property type="entry name" value="Bact_response_regulator"/>
</dbReference>
<evidence type="ECO:0000256" key="4">
    <source>
        <dbReference type="ARBA" id="ARBA00022779"/>
    </source>
</evidence>
<gene>
    <name evidence="8" type="ORF">SAMN05216234_13429</name>
</gene>
<evidence type="ECO:0000256" key="1">
    <source>
        <dbReference type="ARBA" id="ARBA00001946"/>
    </source>
</evidence>
<dbReference type="AlphaFoldDB" id="A0A1I5SKK0"/>
<dbReference type="PANTHER" id="PTHR44591">
    <property type="entry name" value="STRESS RESPONSE REGULATOR PROTEIN 1"/>
    <property type="match status" value="1"/>
</dbReference>
<dbReference type="SUPFAM" id="SSF46894">
    <property type="entry name" value="C-terminal effector domain of the bipartite response regulators"/>
    <property type="match status" value="1"/>
</dbReference>
<dbReference type="Pfam" id="PF00072">
    <property type="entry name" value="Response_reg"/>
    <property type="match status" value="1"/>
</dbReference>
<dbReference type="GO" id="GO:0006355">
    <property type="term" value="P:regulation of DNA-templated transcription"/>
    <property type="evidence" value="ECO:0007669"/>
    <property type="project" value="InterPro"/>
</dbReference>
<dbReference type="Proteomes" id="UP000199227">
    <property type="component" value="Unassembled WGS sequence"/>
</dbReference>
<evidence type="ECO:0000256" key="5">
    <source>
        <dbReference type="ARBA" id="ARBA00023125"/>
    </source>
</evidence>
<dbReference type="Gene3D" id="1.10.10.10">
    <property type="entry name" value="Winged helix-like DNA-binding domain superfamily/Winged helix DNA-binding domain"/>
    <property type="match status" value="1"/>
</dbReference>
<reference evidence="8 9" key="1">
    <citation type="submission" date="2016-10" db="EMBL/GenBank/DDBJ databases">
        <authorList>
            <person name="de Groot N.N."/>
        </authorList>
    </citation>
    <scope>NUCLEOTIDE SEQUENCE [LARGE SCALE GENOMIC DNA]</scope>
    <source>
        <strain evidence="8 9">EP1-55-1</strain>
    </source>
</reference>
<evidence type="ECO:0000256" key="6">
    <source>
        <dbReference type="PROSITE-ProRule" id="PRU00169"/>
    </source>
</evidence>
<evidence type="ECO:0000259" key="7">
    <source>
        <dbReference type="PROSITE" id="PS50110"/>
    </source>
</evidence>
<feature type="domain" description="Response regulatory" evidence="7">
    <location>
        <begin position="7"/>
        <end position="122"/>
    </location>
</feature>
<dbReference type="PROSITE" id="PS50110">
    <property type="entry name" value="RESPONSE_REGULATORY"/>
    <property type="match status" value="1"/>
</dbReference>
<feature type="modified residue" description="4-aspartylphosphate" evidence="6">
    <location>
        <position position="57"/>
    </location>
</feature>
<organism evidence="8 9">
    <name type="scientific">Hydrogenimonas thermophila</name>
    <dbReference type="NCBI Taxonomy" id="223786"/>
    <lineage>
        <taxon>Bacteria</taxon>
        <taxon>Pseudomonadati</taxon>
        <taxon>Campylobacterota</taxon>
        <taxon>Epsilonproteobacteria</taxon>
        <taxon>Campylobacterales</taxon>
        <taxon>Hydrogenimonadaceae</taxon>
        <taxon>Hydrogenimonas</taxon>
    </lineage>
</organism>
<dbReference type="Gene3D" id="3.40.50.2300">
    <property type="match status" value="1"/>
</dbReference>
<keyword evidence="5 8" id="KW-0238">DNA-binding</keyword>
<protein>
    <submittedName>
        <fullName evidence="8">DNA-binding response regulator, OmpR family, contains REC and winged-helix (WHTH) domain</fullName>
    </submittedName>
</protein>
<dbReference type="InterPro" id="IPR001789">
    <property type="entry name" value="Sig_transdc_resp-reg_receiver"/>
</dbReference>
<dbReference type="SMART" id="SM00862">
    <property type="entry name" value="Trans_reg_C"/>
    <property type="match status" value="1"/>
</dbReference>
<dbReference type="SMART" id="SM00448">
    <property type="entry name" value="REC"/>
    <property type="match status" value="1"/>
</dbReference>
<evidence type="ECO:0000313" key="9">
    <source>
        <dbReference type="Proteomes" id="UP000199227"/>
    </source>
</evidence>
<keyword evidence="2" id="KW-0145">Chemotaxis</keyword>
<accession>A0A1I5SKK0</accession>
<dbReference type="GO" id="GO:0000160">
    <property type="term" value="P:phosphorelay signal transduction system"/>
    <property type="evidence" value="ECO:0007669"/>
    <property type="project" value="InterPro"/>
</dbReference>
<dbReference type="PANTHER" id="PTHR44591:SF3">
    <property type="entry name" value="RESPONSE REGULATORY DOMAIN-CONTAINING PROTEIN"/>
    <property type="match status" value="1"/>
</dbReference>
<name>A0A1I5SKK0_9BACT</name>
<evidence type="ECO:0000256" key="3">
    <source>
        <dbReference type="ARBA" id="ARBA00022553"/>
    </source>
</evidence>
<dbReference type="SUPFAM" id="SSF52172">
    <property type="entry name" value="CheY-like"/>
    <property type="match status" value="1"/>
</dbReference>
<dbReference type="EMBL" id="FOXB01000034">
    <property type="protein sequence ID" value="SFP71037.1"/>
    <property type="molecule type" value="Genomic_DNA"/>
</dbReference>
<keyword evidence="3 6" id="KW-0597">Phosphoprotein</keyword>
<dbReference type="Pfam" id="PF00486">
    <property type="entry name" value="Trans_reg_C"/>
    <property type="match status" value="1"/>
</dbReference>
<evidence type="ECO:0000313" key="8">
    <source>
        <dbReference type="EMBL" id="SFP71037.1"/>
    </source>
</evidence>